<dbReference type="Proteomes" id="UP000269539">
    <property type="component" value="Unassembled WGS sequence"/>
</dbReference>
<evidence type="ECO:0000313" key="3">
    <source>
        <dbReference type="Proteomes" id="UP000269539"/>
    </source>
</evidence>
<feature type="compositionally biased region" description="Basic and acidic residues" evidence="1">
    <location>
        <begin position="1"/>
        <end position="18"/>
    </location>
</feature>
<feature type="compositionally biased region" description="Polar residues" evidence="1">
    <location>
        <begin position="629"/>
        <end position="645"/>
    </location>
</feature>
<sequence length="727" mass="82440">MERCVESDHHEKHGDEGYLHFSDGLSSIDYESASSENKQDREGATPRAWLSQDSAVSSDATPPSSQLFGEQRAGYELEAVQQAGKTAQKSVRRKRKTPIDEEDRSTSQEKRPKIRKAQPKSDLEISLLKKGLLTYREKEAMQIIDYGEEEIAEFEEVREKFEKCNEARSELSASACRAVLGKHEVPVKRRKKARSPVDCAASDPSNTLPHKEKESIPEQGDSCSPGDQDKIENEAQDEGAPAEDPHEGFKKWRMPTGDYEPIALDKELVDALKRSLKTPPRFLYRASSWQGRKHTNGYDIMTLHIPAAHMNDEERCHRTLYDIPNGLGELAEMLGHRFLWADRRRDETLSWTSSLLFALVHASGRLAKGQSGVFIHVIDTTKVKTVDGRPVEFHFAPDLLRILNIQSYKCWDSFQLTNLRQPWFTHEWISHHVVKSPLRHSYEAEITKLIETGLYSFTSSLKTHEDYDMRSLYHRCCHSRSVEHAKNGIVRSITKEDLNKAKDLAMCFLSPQTRSLGIEPPVHLFIDFLGLAARPKKDPFFIDWIQKRYNADDLRKSAYENMIRIPNNTPELAQALELARDACVALGMPQIPGTRVWIADPDFDYYCKWLRSTWKQIKIRDRSKKIKLPSQNKKSSIAPTTLVQDSQKDCSTVGKIREANDKENSVPSPAVEETGDAGQEESRSGFPNGTEGTSPDVNLIDGDELYRSLQTDEDGHTTSLDNGDAGF</sequence>
<proteinExistence type="predicted"/>
<feature type="region of interest" description="Disordered" evidence="1">
    <location>
        <begin position="628"/>
        <end position="727"/>
    </location>
</feature>
<evidence type="ECO:0000256" key="1">
    <source>
        <dbReference type="SAM" id="MobiDB-lite"/>
    </source>
</evidence>
<comment type="caution">
    <text evidence="2">The sequence shown here is derived from an EMBL/GenBank/DDBJ whole genome shotgun (WGS) entry which is preliminary data.</text>
</comment>
<feature type="region of interest" description="Disordered" evidence="1">
    <location>
        <begin position="1"/>
        <end position="121"/>
    </location>
</feature>
<feature type="compositionally biased region" description="Basic and acidic residues" evidence="1">
    <location>
        <begin position="655"/>
        <end position="664"/>
    </location>
</feature>
<evidence type="ECO:0000313" key="2">
    <source>
        <dbReference type="EMBL" id="RMZ01017.1"/>
    </source>
</evidence>
<dbReference type="VEuPathDB" id="FungiDB:BTJ68_10897"/>
<organism evidence="2 3">
    <name type="scientific">Hortaea werneckii</name>
    <name type="common">Black yeast</name>
    <name type="synonym">Cladosporium werneckii</name>
    <dbReference type="NCBI Taxonomy" id="91943"/>
    <lineage>
        <taxon>Eukaryota</taxon>
        <taxon>Fungi</taxon>
        <taxon>Dikarya</taxon>
        <taxon>Ascomycota</taxon>
        <taxon>Pezizomycotina</taxon>
        <taxon>Dothideomycetes</taxon>
        <taxon>Dothideomycetidae</taxon>
        <taxon>Mycosphaerellales</taxon>
        <taxon>Teratosphaeriaceae</taxon>
        <taxon>Hortaea</taxon>
    </lineage>
</organism>
<feature type="region of interest" description="Disordered" evidence="1">
    <location>
        <begin position="184"/>
        <end position="254"/>
    </location>
</feature>
<dbReference type="AlphaFoldDB" id="A0A3M7GJN1"/>
<feature type="compositionally biased region" description="Polar residues" evidence="1">
    <location>
        <begin position="51"/>
        <end position="68"/>
    </location>
</feature>
<dbReference type="EMBL" id="QWIO01000282">
    <property type="protein sequence ID" value="RMZ01017.1"/>
    <property type="molecule type" value="Genomic_DNA"/>
</dbReference>
<gene>
    <name evidence="2" type="ORF">D0864_03571</name>
</gene>
<accession>A0A3M7GJN1</accession>
<protein>
    <submittedName>
        <fullName evidence="2">Uncharacterized protein</fullName>
    </submittedName>
</protein>
<reference evidence="2 3" key="1">
    <citation type="journal article" date="2018" name="BMC Genomics">
        <title>Genomic evidence for intraspecific hybridization in a clonal and extremely halotolerant yeast.</title>
        <authorList>
            <person name="Gostincar C."/>
            <person name="Stajich J.E."/>
            <person name="Zupancic J."/>
            <person name="Zalar P."/>
            <person name="Gunde-Cimerman N."/>
        </authorList>
    </citation>
    <scope>NUCLEOTIDE SEQUENCE [LARGE SCALE GENOMIC DNA]</scope>
    <source>
        <strain evidence="2 3">EXF-10513</strain>
    </source>
</reference>
<feature type="compositionally biased region" description="Polar residues" evidence="1">
    <location>
        <begin position="685"/>
        <end position="696"/>
    </location>
</feature>
<name>A0A3M7GJN1_HORWE</name>